<evidence type="ECO:0000256" key="1">
    <source>
        <dbReference type="SAM" id="SignalP"/>
    </source>
</evidence>
<dbReference type="SUPFAM" id="SSF88713">
    <property type="entry name" value="Glycoside hydrolase/deacetylase"/>
    <property type="match status" value="1"/>
</dbReference>
<dbReference type="AlphaFoldDB" id="A0A2D3WL14"/>
<dbReference type="EMBL" id="DLUI01000084">
    <property type="protein sequence ID" value="DAB38424.1"/>
    <property type="molecule type" value="Genomic_DNA"/>
</dbReference>
<evidence type="ECO:0000313" key="3">
    <source>
        <dbReference type="EMBL" id="DAB38424.1"/>
    </source>
</evidence>
<dbReference type="InterPro" id="IPR002509">
    <property type="entry name" value="NODB_dom"/>
</dbReference>
<dbReference type="CDD" id="cd10955">
    <property type="entry name" value="CE4_BH0857_like"/>
    <property type="match status" value="1"/>
</dbReference>
<sequence>MIKNLLFLLLIAPLSLTADEPAQWGENVSGVVTTFDSSKKEIALTFDACGGSFRSSQYDAELIDFLSDNHIPATLFINSRWIQSNPEIFARLAANPLFEIANHGTAHRPLSINGKSVYNIPGTASAEEVAREINGNGDLIEKLTGKRPLFFRSGTAYYDEQAVIIAHQNGVEIAGFSVLGDAGATFSAPKVAQQLLNSHSGDILLFHMNHPEGGTREGIIEGVTKLKGEGFSFVRLSEVKDRLNRLR</sequence>
<organism evidence="3 4">
    <name type="scientific">Sulfuricurvum kujiense</name>
    <dbReference type="NCBI Taxonomy" id="148813"/>
    <lineage>
        <taxon>Bacteria</taxon>
        <taxon>Pseudomonadati</taxon>
        <taxon>Campylobacterota</taxon>
        <taxon>Epsilonproteobacteria</taxon>
        <taxon>Campylobacterales</taxon>
        <taxon>Sulfurimonadaceae</taxon>
        <taxon>Sulfuricurvum</taxon>
    </lineage>
</organism>
<protein>
    <submittedName>
        <fullName evidence="3">Polysaccharide deacetylase</fullName>
    </submittedName>
</protein>
<proteinExistence type="predicted"/>
<dbReference type="PANTHER" id="PTHR10587:SF134">
    <property type="entry name" value="SECRETED PROTEIN"/>
    <property type="match status" value="1"/>
</dbReference>
<dbReference type="PANTHER" id="PTHR10587">
    <property type="entry name" value="GLYCOSYL TRANSFERASE-RELATED"/>
    <property type="match status" value="1"/>
</dbReference>
<evidence type="ECO:0000313" key="4">
    <source>
        <dbReference type="Proteomes" id="UP000228859"/>
    </source>
</evidence>
<dbReference type="PROSITE" id="PS51677">
    <property type="entry name" value="NODB"/>
    <property type="match status" value="1"/>
</dbReference>
<dbReference type="InterPro" id="IPR050248">
    <property type="entry name" value="Polysacc_deacetylase_ArnD"/>
</dbReference>
<reference evidence="3 4" key="1">
    <citation type="journal article" date="2017" name="Front. Microbiol.">
        <title>Comparative Genomic Analysis of the Class Epsilonproteobacteria and Proposed Reclassification to Epsilonbacteraeota (phyl. nov.).</title>
        <authorList>
            <person name="Waite D.W."/>
            <person name="Vanwonterghem I."/>
            <person name="Rinke C."/>
            <person name="Parks D.H."/>
            <person name="Zhang Y."/>
            <person name="Takai K."/>
            <person name="Sievert S.M."/>
            <person name="Simon J."/>
            <person name="Campbell B.J."/>
            <person name="Hanson T.E."/>
            <person name="Woyke T."/>
            <person name="Klotz M.G."/>
            <person name="Hugenholtz P."/>
        </authorList>
    </citation>
    <scope>NUCLEOTIDE SEQUENCE [LARGE SCALE GENOMIC DNA]</scope>
    <source>
        <strain evidence="3">UBA12443</strain>
    </source>
</reference>
<dbReference type="RefSeq" id="WP_303662992.1">
    <property type="nucleotide sequence ID" value="NZ_DLUI01000084.1"/>
</dbReference>
<keyword evidence="1" id="KW-0732">Signal</keyword>
<feature type="signal peptide" evidence="1">
    <location>
        <begin position="1"/>
        <end position="18"/>
    </location>
</feature>
<dbReference type="GO" id="GO:0016810">
    <property type="term" value="F:hydrolase activity, acting on carbon-nitrogen (but not peptide) bonds"/>
    <property type="evidence" value="ECO:0007669"/>
    <property type="project" value="InterPro"/>
</dbReference>
<name>A0A2D3WL14_9BACT</name>
<feature type="chain" id="PRO_5013743377" evidence="1">
    <location>
        <begin position="19"/>
        <end position="247"/>
    </location>
</feature>
<feature type="domain" description="NodB homology" evidence="2">
    <location>
        <begin position="40"/>
        <end position="247"/>
    </location>
</feature>
<evidence type="ECO:0000259" key="2">
    <source>
        <dbReference type="PROSITE" id="PS51677"/>
    </source>
</evidence>
<dbReference type="Pfam" id="PF01522">
    <property type="entry name" value="Polysacc_deac_1"/>
    <property type="match status" value="1"/>
</dbReference>
<dbReference type="InterPro" id="IPR011330">
    <property type="entry name" value="Glyco_hydro/deAcase_b/a-brl"/>
</dbReference>
<comment type="caution">
    <text evidence="3">The sequence shown here is derived from an EMBL/GenBank/DDBJ whole genome shotgun (WGS) entry which is preliminary data.</text>
</comment>
<gene>
    <name evidence="3" type="ORF">CFH83_05990</name>
</gene>
<accession>A0A2D3WL14</accession>
<dbReference type="GO" id="GO:0005975">
    <property type="term" value="P:carbohydrate metabolic process"/>
    <property type="evidence" value="ECO:0007669"/>
    <property type="project" value="InterPro"/>
</dbReference>
<dbReference type="Proteomes" id="UP000228859">
    <property type="component" value="Unassembled WGS sequence"/>
</dbReference>
<dbReference type="Gene3D" id="3.20.20.370">
    <property type="entry name" value="Glycoside hydrolase/deacetylase"/>
    <property type="match status" value="1"/>
</dbReference>